<evidence type="ECO:0000313" key="6">
    <source>
        <dbReference type="Proteomes" id="UP000194204"/>
    </source>
</evidence>
<comment type="caution">
    <text evidence="5">The sequence shown here is derived from an EMBL/GenBank/DDBJ whole genome shotgun (WGS) entry which is preliminary data.</text>
</comment>
<organism evidence="5 6">
    <name type="scientific">Xenorhabdus beddingii</name>
    <dbReference type="NCBI Taxonomy" id="40578"/>
    <lineage>
        <taxon>Bacteria</taxon>
        <taxon>Pseudomonadati</taxon>
        <taxon>Pseudomonadota</taxon>
        <taxon>Gammaproteobacteria</taxon>
        <taxon>Enterobacterales</taxon>
        <taxon>Morganellaceae</taxon>
        <taxon>Xenorhabdus</taxon>
    </lineage>
</organism>
<evidence type="ECO:0000259" key="4">
    <source>
        <dbReference type="Pfam" id="PF02668"/>
    </source>
</evidence>
<evidence type="ECO:0000256" key="3">
    <source>
        <dbReference type="ARBA" id="ARBA00023194"/>
    </source>
</evidence>
<dbReference type="InterPro" id="IPR050411">
    <property type="entry name" value="AlphaKG_dependent_hydroxylases"/>
</dbReference>
<proteinExistence type="predicted"/>
<keyword evidence="6" id="KW-1185">Reference proteome</keyword>
<dbReference type="GO" id="GO:0016706">
    <property type="term" value="F:2-oxoglutarate-dependent dioxygenase activity"/>
    <property type="evidence" value="ECO:0007669"/>
    <property type="project" value="UniProtKB-ARBA"/>
</dbReference>
<comment type="cofactor">
    <cofactor evidence="1">
        <name>Fe(2+)</name>
        <dbReference type="ChEBI" id="CHEBI:29033"/>
    </cofactor>
</comment>
<dbReference type="AlphaFoldDB" id="A0A1Y2SR88"/>
<feature type="domain" description="TauD/TfdA-like" evidence="4">
    <location>
        <begin position="134"/>
        <end position="312"/>
    </location>
</feature>
<dbReference type="Proteomes" id="UP000194204">
    <property type="component" value="Unassembled WGS sequence"/>
</dbReference>
<gene>
    <name evidence="5" type="ORF">Xbed_00571</name>
</gene>
<evidence type="ECO:0000256" key="2">
    <source>
        <dbReference type="ARBA" id="ARBA00023002"/>
    </source>
</evidence>
<dbReference type="PANTHER" id="PTHR10696">
    <property type="entry name" value="GAMMA-BUTYROBETAINE HYDROXYLASE-RELATED"/>
    <property type="match status" value="1"/>
</dbReference>
<dbReference type="InterPro" id="IPR042098">
    <property type="entry name" value="TauD-like_sf"/>
</dbReference>
<keyword evidence="3" id="KW-0045">Antibiotic biosynthesis</keyword>
<keyword evidence="2" id="KW-0560">Oxidoreductase</keyword>
<dbReference type="GO" id="GO:0017000">
    <property type="term" value="P:antibiotic biosynthetic process"/>
    <property type="evidence" value="ECO:0007669"/>
    <property type="project" value="UniProtKB-KW"/>
</dbReference>
<dbReference type="SUPFAM" id="SSF51197">
    <property type="entry name" value="Clavaminate synthase-like"/>
    <property type="match status" value="1"/>
</dbReference>
<dbReference type="Gene3D" id="3.60.130.10">
    <property type="entry name" value="Clavaminate synthase-like"/>
    <property type="match status" value="1"/>
</dbReference>
<protein>
    <submittedName>
        <fullName evidence="5">Clavaminate synthase</fullName>
    </submittedName>
</protein>
<dbReference type="PANTHER" id="PTHR10696:SF56">
    <property type="entry name" value="TAUD_TFDA-LIKE DOMAIN-CONTAINING PROTEIN"/>
    <property type="match status" value="1"/>
</dbReference>
<sequence length="319" mass="36381">MNRVEEMQSSSINLNVDVVKNVLIIPTEIQTRFENISQDYDLRLNHEILSLCKEIREIIDPHNTISDDICKKVSNDGYALVSGFPVDFDKPETPVDKMIEKPVGKFITEKILIYLSSLFGSPHAYKTENNGQFIHDLYPIKGNETVASGTGSEVDLELHTEIAFDTDKPDYLLLTAIRSRDEQNVPTTLVDVSSVLDCLSESELSLLQDKNYLIRAPYSFSDGDDVYYRRSLANFSGKKSYSFNFNLGVIHCSTQESKELFEKVRQLCNQYAFEVLLSPGSALVIDNNKMLHGRSLFKPKFDGKDRWLQRLYVKNKDLI</sequence>
<dbReference type="OrthoDB" id="480112at2"/>
<accession>A0A1Y2SR88</accession>
<dbReference type="InterPro" id="IPR003819">
    <property type="entry name" value="TauD/TfdA-like"/>
</dbReference>
<dbReference type="STRING" id="40578.Xbed_00571"/>
<reference evidence="5 6" key="1">
    <citation type="submission" date="2017-01" db="EMBL/GenBank/DDBJ databases">
        <title>Deconstructing symbiosis and pathogenesis requirements using a combined genomic-metabolomic approach.</title>
        <authorList>
            <person name="Tobias N.J."/>
            <person name="Wolff H."/>
            <person name="Djahanschiri B."/>
            <person name="Ebersberger I."/>
            <person name="Bode H.B."/>
        </authorList>
    </citation>
    <scope>NUCLEOTIDE SEQUENCE [LARGE SCALE GENOMIC DNA]</scope>
    <source>
        <strain evidence="5 6">DSM 4764</strain>
    </source>
</reference>
<evidence type="ECO:0000313" key="5">
    <source>
        <dbReference type="EMBL" id="OTA21342.1"/>
    </source>
</evidence>
<dbReference type="Pfam" id="PF02668">
    <property type="entry name" value="TauD"/>
    <property type="match status" value="1"/>
</dbReference>
<dbReference type="EMBL" id="MUBK01000003">
    <property type="protein sequence ID" value="OTA21342.1"/>
    <property type="molecule type" value="Genomic_DNA"/>
</dbReference>
<evidence type="ECO:0000256" key="1">
    <source>
        <dbReference type="ARBA" id="ARBA00001954"/>
    </source>
</evidence>
<name>A0A1Y2SR88_9GAMM</name>